<name>A0A6H1UM18_9GAMM</name>
<keyword evidence="4" id="KW-0378">Hydrolase</keyword>
<dbReference type="Pfam" id="PF00293">
    <property type="entry name" value="NUDIX"/>
    <property type="match status" value="1"/>
</dbReference>
<dbReference type="Gene3D" id="3.90.79.10">
    <property type="entry name" value="Nucleoside Triphosphate Pyrophosphohydrolase"/>
    <property type="match status" value="1"/>
</dbReference>
<evidence type="ECO:0000256" key="4">
    <source>
        <dbReference type="ARBA" id="ARBA00022801"/>
    </source>
</evidence>
<comment type="cofactor">
    <cofactor evidence="2">
        <name>Mg(2+)</name>
        <dbReference type="ChEBI" id="CHEBI:18420"/>
    </cofactor>
</comment>
<dbReference type="Proteomes" id="UP000501602">
    <property type="component" value="Chromosome"/>
</dbReference>
<comment type="cofactor">
    <cofactor evidence="1">
        <name>Mn(2+)</name>
        <dbReference type="ChEBI" id="CHEBI:29035"/>
    </cofactor>
</comment>
<dbReference type="InterPro" id="IPR000086">
    <property type="entry name" value="NUDIX_hydrolase_dom"/>
</dbReference>
<dbReference type="PROSITE" id="PS51462">
    <property type="entry name" value="NUDIX"/>
    <property type="match status" value="1"/>
</dbReference>
<dbReference type="GO" id="GO:0010945">
    <property type="term" value="F:coenzyme A diphosphatase activity"/>
    <property type="evidence" value="ECO:0007669"/>
    <property type="project" value="InterPro"/>
</dbReference>
<dbReference type="SUPFAM" id="SSF55811">
    <property type="entry name" value="Nudix"/>
    <property type="match status" value="1"/>
</dbReference>
<accession>A0A6H1UM18</accession>
<dbReference type="InterPro" id="IPR015797">
    <property type="entry name" value="NUDIX_hydrolase-like_dom_sf"/>
</dbReference>
<evidence type="ECO:0000256" key="6">
    <source>
        <dbReference type="ARBA" id="ARBA00023211"/>
    </source>
</evidence>
<reference evidence="8 9" key="1">
    <citation type="submission" date="2020-04" db="EMBL/GenBank/DDBJ databases">
        <title>Ferrimonas sp. S7 isolated from sea water.</title>
        <authorList>
            <person name="Bae S.S."/>
            <person name="Baek K."/>
        </authorList>
    </citation>
    <scope>NUCLEOTIDE SEQUENCE [LARGE SCALE GENOMIC DNA]</scope>
    <source>
        <strain evidence="8 9">S7</strain>
    </source>
</reference>
<gene>
    <name evidence="8" type="ORF">HER31_07455</name>
</gene>
<evidence type="ECO:0000256" key="3">
    <source>
        <dbReference type="ARBA" id="ARBA00022723"/>
    </source>
</evidence>
<evidence type="ECO:0000256" key="5">
    <source>
        <dbReference type="ARBA" id="ARBA00022842"/>
    </source>
</evidence>
<dbReference type="PANTHER" id="PTHR12992">
    <property type="entry name" value="NUDIX HYDROLASE"/>
    <property type="match status" value="1"/>
</dbReference>
<proteinExistence type="predicted"/>
<dbReference type="InterPro" id="IPR045121">
    <property type="entry name" value="CoAse"/>
</dbReference>
<dbReference type="CDD" id="cd03426">
    <property type="entry name" value="NUDIX_CoAse_Nudt7"/>
    <property type="match status" value="1"/>
</dbReference>
<feature type="domain" description="Nudix hydrolase" evidence="7">
    <location>
        <begin position="7"/>
        <end position="140"/>
    </location>
</feature>
<evidence type="ECO:0000313" key="8">
    <source>
        <dbReference type="EMBL" id="QIZ78842.1"/>
    </source>
</evidence>
<evidence type="ECO:0000256" key="2">
    <source>
        <dbReference type="ARBA" id="ARBA00001946"/>
    </source>
</evidence>
<dbReference type="EMBL" id="CP051180">
    <property type="protein sequence ID" value="QIZ78842.1"/>
    <property type="molecule type" value="Genomic_DNA"/>
</dbReference>
<dbReference type="GO" id="GO:0046872">
    <property type="term" value="F:metal ion binding"/>
    <property type="evidence" value="ECO:0007669"/>
    <property type="project" value="UniProtKB-KW"/>
</dbReference>
<evidence type="ECO:0000256" key="1">
    <source>
        <dbReference type="ARBA" id="ARBA00001936"/>
    </source>
</evidence>
<dbReference type="KEGG" id="fes:HER31_07455"/>
<keyword evidence="3" id="KW-0479">Metal-binding</keyword>
<dbReference type="PANTHER" id="PTHR12992:SF11">
    <property type="entry name" value="MITOCHONDRIAL COENZYME A DIPHOSPHATASE NUDT8"/>
    <property type="match status" value="1"/>
</dbReference>
<dbReference type="AlphaFoldDB" id="A0A6H1UM18"/>
<keyword evidence="9" id="KW-1185">Reference proteome</keyword>
<evidence type="ECO:0000259" key="7">
    <source>
        <dbReference type="PROSITE" id="PS51462"/>
    </source>
</evidence>
<keyword evidence="5" id="KW-0460">Magnesium</keyword>
<protein>
    <submittedName>
        <fullName evidence="8">CoA pyrophosphatase</fullName>
    </submittedName>
</protein>
<evidence type="ECO:0000313" key="9">
    <source>
        <dbReference type="Proteomes" id="UP000501602"/>
    </source>
</evidence>
<organism evidence="8 9">
    <name type="scientific">Ferrimonas lipolytica</name>
    <dbReference type="NCBI Taxonomy" id="2724191"/>
    <lineage>
        <taxon>Bacteria</taxon>
        <taxon>Pseudomonadati</taxon>
        <taxon>Pseudomonadota</taxon>
        <taxon>Gammaproteobacteria</taxon>
        <taxon>Alteromonadales</taxon>
        <taxon>Ferrimonadaceae</taxon>
        <taxon>Ferrimonas</taxon>
    </lineage>
</organism>
<sequence length="177" mass="19747">MANNPKLRHAAVLIALEPSSQGLQLLLTERTNDMPTHAGEIAFPGGKVDDGDSNAWHTATRESWEEIGLPASHLQHVGELAPFHTISRFRVSPQVAIVARPFVENLSNREVARLFRAPLTDFLDADKRSYIRVPRRHGMQPVYFMPHHVWGATAAMLEQLVRHLGYGKAATQLNLFG</sequence>
<keyword evidence="6" id="KW-0464">Manganese</keyword>